<dbReference type="InterPro" id="IPR010559">
    <property type="entry name" value="Sig_transdc_His_kin_internal"/>
</dbReference>
<dbReference type="PANTHER" id="PTHR34220:SF7">
    <property type="entry name" value="SENSOR HISTIDINE KINASE YPDA"/>
    <property type="match status" value="1"/>
</dbReference>
<protein>
    <submittedName>
        <fullName evidence="3">Histidine kinase</fullName>
    </submittedName>
</protein>
<feature type="transmembrane region" description="Helical" evidence="1">
    <location>
        <begin position="143"/>
        <end position="164"/>
    </location>
</feature>
<sequence>MSLAKQKNAFKHAQAIFVSSVPVLAAIMLEAHIRFLSLRYESPTMYVAINLQLVIECLPFLLAHYATQHLTRIKALSAWASGFIGYPLLLIALNQSAESINQTLYLGWQGWLFCVTASAAWLLSQQRKTQAAKNKMNWFQAIFSLNAVVAILVFSWVAIMAGVLNSHVDPMMNQPFPLRLDLGKIVTQFGQFFHYFWQLSVYGLFTMMLYLFTRYVLIRLVLTQQGVLSFLFSCLLTLIIATPVMIWLLLQLPINDLPSHIANLTPGADHNLFNRDNYQFIFLFLAISSPIILAFERQQHHATINEIANQHTQTELKLLQQQINPHFLFNTLNNLYALTLTKSDDAPELVMQLANLLRYSVYEGQKPQVNLEKDLDYLQNFIALQTIRSGDKCRFITQWPALTQPLNIAPLLLIIILENAIKHGVEPTTEQVTVEFKVTLNANQLSVVCKNPIHSSPSEQVGGLGLLNLKRRLDLLYPNQHTFTQRHTTQYWQTTLTLELTPC</sequence>
<name>A0A244CUL7_PSEDV</name>
<keyword evidence="1" id="KW-0472">Membrane</keyword>
<evidence type="ECO:0000259" key="2">
    <source>
        <dbReference type="Pfam" id="PF06580"/>
    </source>
</evidence>
<feature type="transmembrane region" description="Helical" evidence="1">
    <location>
        <begin position="229"/>
        <end position="250"/>
    </location>
</feature>
<feature type="transmembrane region" description="Helical" evidence="1">
    <location>
        <begin position="12"/>
        <end position="33"/>
    </location>
</feature>
<evidence type="ECO:0000256" key="1">
    <source>
        <dbReference type="SAM" id="Phobius"/>
    </source>
</evidence>
<dbReference type="Proteomes" id="UP000194841">
    <property type="component" value="Unassembled WGS sequence"/>
</dbReference>
<gene>
    <name evidence="3" type="ORF">B1199_03380</name>
</gene>
<comment type="caution">
    <text evidence="3">The sequence shown here is derived from an EMBL/GenBank/DDBJ whole genome shotgun (WGS) entry which is preliminary data.</text>
</comment>
<dbReference type="EMBL" id="MWPV01000001">
    <property type="protein sequence ID" value="OUL59322.1"/>
    <property type="molecule type" value="Genomic_DNA"/>
</dbReference>
<dbReference type="GO" id="GO:0000155">
    <property type="term" value="F:phosphorelay sensor kinase activity"/>
    <property type="evidence" value="ECO:0007669"/>
    <property type="project" value="InterPro"/>
</dbReference>
<keyword evidence="3" id="KW-0418">Kinase</keyword>
<keyword evidence="1" id="KW-1133">Transmembrane helix</keyword>
<dbReference type="InterPro" id="IPR050640">
    <property type="entry name" value="Bact_2-comp_sensor_kinase"/>
</dbReference>
<dbReference type="AlphaFoldDB" id="A0A244CUL7"/>
<reference evidence="3 4" key="1">
    <citation type="submission" date="2017-02" db="EMBL/GenBank/DDBJ databases">
        <title>Pseudoalteromonas ulvae TC14 Genome.</title>
        <authorList>
            <person name="Molmeret M."/>
        </authorList>
    </citation>
    <scope>NUCLEOTIDE SEQUENCE [LARGE SCALE GENOMIC DNA]</scope>
    <source>
        <strain evidence="3">TC14</strain>
    </source>
</reference>
<evidence type="ECO:0000313" key="3">
    <source>
        <dbReference type="EMBL" id="OUL59322.1"/>
    </source>
</evidence>
<keyword evidence="3" id="KW-0808">Transferase</keyword>
<keyword evidence="4" id="KW-1185">Reference proteome</keyword>
<keyword evidence="1" id="KW-0812">Transmembrane</keyword>
<feature type="transmembrane region" description="Helical" evidence="1">
    <location>
        <begin position="105"/>
        <end position="123"/>
    </location>
</feature>
<proteinExistence type="predicted"/>
<organism evidence="3 4">
    <name type="scientific">Pseudoalteromonas ulvae</name>
    <dbReference type="NCBI Taxonomy" id="107327"/>
    <lineage>
        <taxon>Bacteria</taxon>
        <taxon>Pseudomonadati</taxon>
        <taxon>Pseudomonadota</taxon>
        <taxon>Gammaproteobacteria</taxon>
        <taxon>Alteromonadales</taxon>
        <taxon>Pseudoalteromonadaceae</taxon>
        <taxon>Pseudoalteromonas</taxon>
    </lineage>
</organism>
<feature type="domain" description="Signal transduction histidine kinase internal region" evidence="2">
    <location>
        <begin position="314"/>
        <end position="392"/>
    </location>
</feature>
<feature type="transmembrane region" description="Helical" evidence="1">
    <location>
        <begin position="195"/>
        <end position="217"/>
    </location>
</feature>
<feature type="transmembrane region" description="Helical" evidence="1">
    <location>
        <begin position="278"/>
        <end position="295"/>
    </location>
</feature>
<dbReference type="Pfam" id="PF06580">
    <property type="entry name" value="His_kinase"/>
    <property type="match status" value="1"/>
</dbReference>
<feature type="transmembrane region" description="Helical" evidence="1">
    <location>
        <begin position="75"/>
        <end position="93"/>
    </location>
</feature>
<feature type="transmembrane region" description="Helical" evidence="1">
    <location>
        <begin position="45"/>
        <end position="63"/>
    </location>
</feature>
<dbReference type="GO" id="GO:0016020">
    <property type="term" value="C:membrane"/>
    <property type="evidence" value="ECO:0007669"/>
    <property type="project" value="InterPro"/>
</dbReference>
<accession>A0A244CUL7</accession>
<evidence type="ECO:0000313" key="4">
    <source>
        <dbReference type="Proteomes" id="UP000194841"/>
    </source>
</evidence>
<dbReference type="PANTHER" id="PTHR34220">
    <property type="entry name" value="SENSOR HISTIDINE KINASE YPDA"/>
    <property type="match status" value="1"/>
</dbReference>